<dbReference type="CDD" id="cd00712">
    <property type="entry name" value="AsnB"/>
    <property type="match status" value="1"/>
</dbReference>
<keyword evidence="4 9" id="KW-0547">Nucleotide-binding</keyword>
<keyword evidence="8" id="KW-0061">Asparagine biosynthesis</keyword>
<dbReference type="InterPro" id="IPR017932">
    <property type="entry name" value="GATase_2_dom"/>
</dbReference>
<dbReference type="NCBIfam" id="TIGR01536">
    <property type="entry name" value="asn_synth_AEB"/>
    <property type="match status" value="1"/>
</dbReference>
<feature type="site" description="Important for beta-aspartyl-AMP intermediate formation" evidence="10">
    <location>
        <position position="365"/>
    </location>
</feature>
<dbReference type="GO" id="GO:0005524">
    <property type="term" value="F:ATP binding"/>
    <property type="evidence" value="ECO:0007669"/>
    <property type="project" value="UniProtKB-KW"/>
</dbReference>
<evidence type="ECO:0000256" key="2">
    <source>
        <dbReference type="ARBA" id="ARBA00005752"/>
    </source>
</evidence>
<evidence type="ECO:0000256" key="5">
    <source>
        <dbReference type="ARBA" id="ARBA00022840"/>
    </source>
</evidence>
<feature type="active site" description="For GATase activity" evidence="8">
    <location>
        <position position="2"/>
    </location>
</feature>
<dbReference type="Proteomes" id="UP001238179">
    <property type="component" value="Chromosome"/>
</dbReference>
<reference evidence="13" key="1">
    <citation type="journal article" date="2023" name="Int. J. Syst. Evol. Microbiol.">
        <title>Mesoterricola silvestris gen. nov., sp. nov., Mesoterricola sediminis sp. nov., Geothrix oryzae sp. nov., Geothrix edaphica sp. nov., Geothrix rubra sp. nov., and Geothrix limicola sp. nov., six novel members of Acidobacteriota isolated from soils.</title>
        <authorList>
            <person name="Itoh H."/>
            <person name="Sugisawa Y."/>
            <person name="Mise K."/>
            <person name="Xu Z."/>
            <person name="Kuniyasu M."/>
            <person name="Ushijima N."/>
            <person name="Kawano K."/>
            <person name="Kobayashi E."/>
            <person name="Shiratori Y."/>
            <person name="Masuda Y."/>
            <person name="Senoo K."/>
        </authorList>
    </citation>
    <scope>NUCLEOTIDE SEQUENCE [LARGE SCALE GENOMIC DNA]</scope>
    <source>
        <strain evidence="13">W79</strain>
    </source>
</reference>
<feature type="binding site" evidence="9">
    <location>
        <position position="100"/>
    </location>
    <ligand>
        <name>L-glutamine</name>
        <dbReference type="ChEBI" id="CHEBI:58359"/>
    </ligand>
</feature>
<keyword evidence="5 9" id="KW-0067">ATP-binding</keyword>
<dbReference type="EMBL" id="AP027080">
    <property type="protein sequence ID" value="BDU74127.1"/>
    <property type="molecule type" value="Genomic_DNA"/>
</dbReference>
<comment type="similarity">
    <text evidence="2">Belongs to the asparagine synthetase family.</text>
</comment>
<dbReference type="InterPro" id="IPR033738">
    <property type="entry name" value="AsnB_N"/>
</dbReference>
<dbReference type="InterPro" id="IPR051786">
    <property type="entry name" value="ASN_synthetase/amidase"/>
</dbReference>
<dbReference type="PANTHER" id="PTHR43284">
    <property type="entry name" value="ASPARAGINE SYNTHETASE (GLUTAMINE-HYDROLYZING)"/>
    <property type="match status" value="1"/>
</dbReference>
<evidence type="ECO:0000256" key="6">
    <source>
        <dbReference type="ARBA" id="ARBA00022962"/>
    </source>
</evidence>
<dbReference type="SUPFAM" id="SSF56235">
    <property type="entry name" value="N-terminal nucleophile aminohydrolases (Ntn hydrolases)"/>
    <property type="match status" value="1"/>
</dbReference>
<dbReference type="Pfam" id="PF00733">
    <property type="entry name" value="Asn_synthase"/>
    <property type="match status" value="1"/>
</dbReference>
<evidence type="ECO:0000256" key="10">
    <source>
        <dbReference type="PIRSR" id="PIRSR001589-3"/>
    </source>
</evidence>
<evidence type="ECO:0000256" key="7">
    <source>
        <dbReference type="ARBA" id="ARBA00048741"/>
    </source>
</evidence>
<accession>A0AA48GMG4</accession>
<evidence type="ECO:0000259" key="11">
    <source>
        <dbReference type="PROSITE" id="PS51278"/>
    </source>
</evidence>
<dbReference type="KEGG" id="msil:METEAL_33010"/>
<proteinExistence type="inferred from homology"/>
<dbReference type="InterPro" id="IPR006426">
    <property type="entry name" value="Asn_synth_AEB"/>
</dbReference>
<evidence type="ECO:0000256" key="1">
    <source>
        <dbReference type="ARBA" id="ARBA00005187"/>
    </source>
</evidence>
<evidence type="ECO:0000313" key="12">
    <source>
        <dbReference type="EMBL" id="BDU74127.1"/>
    </source>
</evidence>
<gene>
    <name evidence="12" type="primary">asnB_2</name>
    <name evidence="12" type="ORF">METEAL_33010</name>
</gene>
<name>A0AA48GMG4_9BACT</name>
<dbReference type="RefSeq" id="WP_316412798.1">
    <property type="nucleotide sequence ID" value="NZ_AP027080.1"/>
</dbReference>
<feature type="domain" description="Glutamine amidotransferase type-2" evidence="11">
    <location>
        <begin position="2"/>
        <end position="213"/>
    </location>
</feature>
<dbReference type="InterPro" id="IPR029055">
    <property type="entry name" value="Ntn_hydrolases_N"/>
</dbReference>
<dbReference type="InterPro" id="IPR014729">
    <property type="entry name" value="Rossmann-like_a/b/a_fold"/>
</dbReference>
<dbReference type="PIRSF" id="PIRSF001589">
    <property type="entry name" value="Asn_synthetase_glu-h"/>
    <property type="match status" value="1"/>
</dbReference>
<keyword evidence="13" id="KW-1185">Reference proteome</keyword>
<keyword evidence="6 8" id="KW-0315">Glutamine amidotransferase</keyword>
<dbReference type="PROSITE" id="PS51278">
    <property type="entry name" value="GATASE_TYPE_2"/>
    <property type="match status" value="1"/>
</dbReference>
<dbReference type="Gene3D" id="3.60.20.10">
    <property type="entry name" value="Glutamine Phosphoribosylpyrophosphate, subunit 1, domain 1"/>
    <property type="match status" value="1"/>
</dbReference>
<dbReference type="InterPro" id="IPR001962">
    <property type="entry name" value="Asn_synthase"/>
</dbReference>
<comment type="catalytic activity">
    <reaction evidence="7">
        <text>L-aspartate + L-glutamine + ATP + H2O = L-asparagine + L-glutamate + AMP + diphosphate + H(+)</text>
        <dbReference type="Rhea" id="RHEA:12228"/>
        <dbReference type="ChEBI" id="CHEBI:15377"/>
        <dbReference type="ChEBI" id="CHEBI:15378"/>
        <dbReference type="ChEBI" id="CHEBI:29985"/>
        <dbReference type="ChEBI" id="CHEBI:29991"/>
        <dbReference type="ChEBI" id="CHEBI:30616"/>
        <dbReference type="ChEBI" id="CHEBI:33019"/>
        <dbReference type="ChEBI" id="CHEBI:58048"/>
        <dbReference type="ChEBI" id="CHEBI:58359"/>
        <dbReference type="ChEBI" id="CHEBI:456215"/>
        <dbReference type="EC" id="6.3.5.4"/>
    </reaction>
</comment>
<dbReference type="SUPFAM" id="SSF52402">
    <property type="entry name" value="Adenine nucleotide alpha hydrolases-like"/>
    <property type="match status" value="1"/>
</dbReference>
<dbReference type="PANTHER" id="PTHR43284:SF1">
    <property type="entry name" value="ASPARAGINE SYNTHETASE"/>
    <property type="match status" value="1"/>
</dbReference>
<evidence type="ECO:0000256" key="9">
    <source>
        <dbReference type="PIRSR" id="PIRSR001589-2"/>
    </source>
</evidence>
<evidence type="ECO:0000313" key="13">
    <source>
        <dbReference type="Proteomes" id="UP001238179"/>
    </source>
</evidence>
<organism evidence="12 13">
    <name type="scientific">Mesoterricola silvestris</name>
    <dbReference type="NCBI Taxonomy" id="2927979"/>
    <lineage>
        <taxon>Bacteria</taxon>
        <taxon>Pseudomonadati</taxon>
        <taxon>Acidobacteriota</taxon>
        <taxon>Holophagae</taxon>
        <taxon>Holophagales</taxon>
        <taxon>Holophagaceae</taxon>
        <taxon>Mesoterricola</taxon>
    </lineage>
</organism>
<evidence type="ECO:0000256" key="8">
    <source>
        <dbReference type="PIRSR" id="PIRSR001589-1"/>
    </source>
</evidence>
<dbReference type="Pfam" id="PF13537">
    <property type="entry name" value="GATase_7"/>
    <property type="match status" value="1"/>
</dbReference>
<keyword evidence="8" id="KW-0028">Amino-acid biosynthesis</keyword>
<evidence type="ECO:0000256" key="3">
    <source>
        <dbReference type="ARBA" id="ARBA00012737"/>
    </source>
</evidence>
<evidence type="ECO:0000256" key="4">
    <source>
        <dbReference type="ARBA" id="ARBA00022741"/>
    </source>
</evidence>
<dbReference type="GO" id="GO:0004066">
    <property type="term" value="F:asparagine synthase (glutamine-hydrolyzing) activity"/>
    <property type="evidence" value="ECO:0007669"/>
    <property type="project" value="UniProtKB-EC"/>
</dbReference>
<dbReference type="CDD" id="cd01991">
    <property type="entry name" value="Asn_synthase_B_C"/>
    <property type="match status" value="1"/>
</dbReference>
<sequence>MCGVVGFCALGEAAPARAETLRAMLGAIRHRGPDQFGIYLDGPTGLGNARLSIIDLSTGQQPISNEDGTLWIVFNGEIFNHPELRLELEARGHRYATSCDTETVLHAYEEFGPDCLSRFNGQFAIAIWDTVKRTLFLARDRLGVRPLFYAQGGGSLVFGSEIKAILAHPDVAAEADPGALDEIFTYWSTLSPRTFFKGVRELPPGHHLLVRDGQVALEPWWEMGFPEPGPVRSLADCAAELRELLIDATRLRLRADVPVGAYLSGGLDSSTITAIIRTFTSNPLETFSIAFDDPAFDESGFQASMARSLGTRHHVVHASHADIGRIFPEVVWHAETPMMRTSPAPMFLLSGLVRRKDFKVVLTGEGADEFLAGYDLFKEARIRRFWAARPDSKLRQDLFGRIYPWIAGLTQGNASYASAFFGMGLSDTGARDYSHAIRWRTTARAKRFFSPGFVERVGPARSPAYPEGFDGWDPLHQAQFLEISIFLSQYLLSSQSDRMAMGHSVEGRFPFLDYRVVDFCNRLPPGLKLRGLTEKFLLKEVSREWLPPEITDRPKQPFRAPIQRAFFGPSAPEYLEELLSPAAIADAGYFNPRAVDQLVAKLRQGHAHSETDDMALAGIVSTQLVHRQFLSGFKPSPALDGSDDIKVVTVPAAPQQD</sequence>
<comment type="pathway">
    <text evidence="1">Amino-acid biosynthesis; L-asparagine biosynthesis; L-asparagine from L-aspartate (L-Gln route): step 1/1.</text>
</comment>
<dbReference type="GO" id="GO:0005829">
    <property type="term" value="C:cytosol"/>
    <property type="evidence" value="ECO:0007669"/>
    <property type="project" value="TreeGrafter"/>
</dbReference>
<dbReference type="EC" id="6.3.5.4" evidence="3"/>
<dbReference type="Gene3D" id="3.40.50.620">
    <property type="entry name" value="HUPs"/>
    <property type="match status" value="1"/>
</dbReference>
<dbReference type="GO" id="GO:0006529">
    <property type="term" value="P:asparagine biosynthetic process"/>
    <property type="evidence" value="ECO:0007669"/>
    <property type="project" value="UniProtKB-KW"/>
</dbReference>
<dbReference type="AlphaFoldDB" id="A0AA48GMG4"/>
<feature type="binding site" evidence="9">
    <location>
        <position position="289"/>
    </location>
    <ligand>
        <name>ATP</name>
        <dbReference type="ChEBI" id="CHEBI:30616"/>
    </ligand>
</feature>
<protein>
    <recommendedName>
        <fullName evidence="3">asparagine synthase (glutamine-hydrolyzing)</fullName>
        <ecNumber evidence="3">6.3.5.4</ecNumber>
    </recommendedName>
</protein>